<name>A0A6J4T164_9ACTN</name>
<comment type="function">
    <text evidence="9">Catalyzes the transfer of the phosphoribosyl group of 5-phosphorylribose-1-pyrophosphate (PRPP) to anthranilate to yield N-(5'-phosphoribosyl)-anthranilate (PRA).</text>
</comment>
<dbReference type="Pfam" id="PF02885">
    <property type="entry name" value="Glycos_trans_3N"/>
    <property type="match status" value="1"/>
</dbReference>
<feature type="binding site" evidence="9">
    <location>
        <position position="84"/>
    </location>
    <ligand>
        <name>5-phospho-alpha-D-ribose 1-diphosphate</name>
        <dbReference type="ChEBI" id="CHEBI:58017"/>
    </ligand>
</feature>
<comment type="caution">
    <text evidence="9">Lacks conserved residue(s) required for the propagation of feature annotation.</text>
</comment>
<dbReference type="PANTHER" id="PTHR43285">
    <property type="entry name" value="ANTHRANILATE PHOSPHORIBOSYLTRANSFERASE"/>
    <property type="match status" value="1"/>
</dbReference>
<feature type="binding site" evidence="9">
    <location>
        <position position="91"/>
    </location>
    <ligand>
        <name>5-phospho-alpha-D-ribose 1-diphosphate</name>
        <dbReference type="ChEBI" id="CHEBI:58017"/>
    </ligand>
</feature>
<sequence length="340" mass="35247">MPNPVLTKAIDRLAQREDLSVEEAEEVLTEIMRGEASETQIAAVLIALRTKGETADELAGLAQAMRRLATPVETGRDDLLDTAGTGGGRTTFNVSTTAALIAAGAGCAVAKHGNRSATGLSGSADLLEALGARLDITPQQVVRCIDEAGFGFMFAPAHHGATRFVVPVRKELAVRTIFNFLGPLTNPAGATRQLIGVSDAGMLDTMAEALSRLGAVRALVVSSEDGLDELSTSAPTRVVEVNGRQIDRYTVSPGDCGLPEAPPDAVSGGHPEDNARVTRAILAGETGPARDLAVLNAGAAIYAAGAADSIPDGVRRAQEAVDDGRTARTLDTYIKLSRTA</sequence>
<dbReference type="EMBL" id="CADCVT010000257">
    <property type="protein sequence ID" value="CAA9511268.1"/>
    <property type="molecule type" value="Genomic_DNA"/>
</dbReference>
<dbReference type="InterPro" id="IPR035902">
    <property type="entry name" value="Nuc_phospho_transferase"/>
</dbReference>
<keyword evidence="4 9" id="KW-0808">Transferase</keyword>
<evidence type="ECO:0000256" key="7">
    <source>
        <dbReference type="ARBA" id="ARBA00052328"/>
    </source>
</evidence>
<feature type="binding site" evidence="9">
    <location>
        <position position="114"/>
    </location>
    <ligand>
        <name>anthranilate</name>
        <dbReference type="ChEBI" id="CHEBI:16567"/>
        <label>1</label>
    </ligand>
</feature>
<keyword evidence="9" id="KW-0460">Magnesium</keyword>
<dbReference type="GO" id="GO:0000162">
    <property type="term" value="P:L-tryptophan biosynthetic process"/>
    <property type="evidence" value="ECO:0007669"/>
    <property type="project" value="UniProtKB-UniRule"/>
</dbReference>
<dbReference type="HAMAP" id="MF_00211">
    <property type="entry name" value="TrpD"/>
    <property type="match status" value="1"/>
</dbReference>
<dbReference type="InterPro" id="IPR005940">
    <property type="entry name" value="Anthranilate_Pribosyl_Tfrase"/>
</dbReference>
<evidence type="ECO:0000256" key="9">
    <source>
        <dbReference type="HAMAP-Rule" id="MF_00211"/>
    </source>
</evidence>
<dbReference type="NCBIfam" id="TIGR01245">
    <property type="entry name" value="trpD"/>
    <property type="match status" value="1"/>
</dbReference>
<keyword evidence="6 9" id="KW-0057">Aromatic amino acid biosynthesis</keyword>
<comment type="cofactor">
    <cofactor evidence="9">
        <name>Mg(2+)</name>
        <dbReference type="ChEBI" id="CHEBI:18420"/>
    </cofactor>
    <text evidence="9">Binds 2 magnesium ions per monomer.</text>
</comment>
<proteinExistence type="inferred from homology"/>
<organism evidence="12">
    <name type="scientific">uncultured Solirubrobacteraceae bacterium</name>
    <dbReference type="NCBI Taxonomy" id="1162706"/>
    <lineage>
        <taxon>Bacteria</taxon>
        <taxon>Bacillati</taxon>
        <taxon>Actinomycetota</taxon>
        <taxon>Thermoleophilia</taxon>
        <taxon>Solirubrobacterales</taxon>
        <taxon>Solirubrobacteraceae</taxon>
        <taxon>environmental samples</taxon>
    </lineage>
</organism>
<dbReference type="InterPro" id="IPR036320">
    <property type="entry name" value="Glycosyl_Trfase_fam3_N_dom_sf"/>
</dbReference>
<comment type="similarity">
    <text evidence="9">Belongs to the anthranilate phosphoribosyltransferase family.</text>
</comment>
<feature type="binding site" evidence="9">
    <location>
        <position position="229"/>
    </location>
    <ligand>
        <name>Mg(2+)</name>
        <dbReference type="ChEBI" id="CHEBI:18420"/>
        <label>1</label>
    </ligand>
</feature>
<feature type="binding site" evidence="9">
    <location>
        <position position="123"/>
    </location>
    <ligand>
        <name>5-phospho-alpha-D-ribose 1-diphosphate</name>
        <dbReference type="ChEBI" id="CHEBI:58017"/>
    </ligand>
</feature>
<keyword evidence="3 9" id="KW-0328">Glycosyltransferase</keyword>
<feature type="domain" description="Glycosyl transferase family 3 N-terminal" evidence="11">
    <location>
        <begin position="8"/>
        <end position="68"/>
    </location>
</feature>
<evidence type="ECO:0000256" key="8">
    <source>
        <dbReference type="ARBA" id="ARBA00061188"/>
    </source>
</evidence>
<feature type="domain" description="Glycosyl transferase family 3" evidence="10">
    <location>
        <begin position="77"/>
        <end position="326"/>
    </location>
</feature>
<feature type="binding site" evidence="9">
    <location>
        <begin position="93"/>
        <end position="96"/>
    </location>
    <ligand>
        <name>5-phospho-alpha-D-ribose 1-diphosphate</name>
        <dbReference type="ChEBI" id="CHEBI:58017"/>
    </ligand>
</feature>
<dbReference type="AlphaFoldDB" id="A0A6J4T164"/>
<dbReference type="GO" id="GO:0005829">
    <property type="term" value="C:cytosol"/>
    <property type="evidence" value="ECO:0007669"/>
    <property type="project" value="TreeGrafter"/>
</dbReference>
<evidence type="ECO:0000256" key="5">
    <source>
        <dbReference type="ARBA" id="ARBA00022822"/>
    </source>
</evidence>
<dbReference type="FunFam" id="3.40.1030.10:FF:000002">
    <property type="entry name" value="Anthranilate phosphoribosyltransferase"/>
    <property type="match status" value="1"/>
</dbReference>
<reference evidence="12" key="1">
    <citation type="submission" date="2020-02" db="EMBL/GenBank/DDBJ databases">
        <authorList>
            <person name="Meier V. D."/>
        </authorList>
    </citation>
    <scope>NUCLEOTIDE SEQUENCE</scope>
    <source>
        <strain evidence="12">AVDCRST_MAG85</strain>
    </source>
</reference>
<keyword evidence="5 9" id="KW-0822">Tryptophan biosynthesis</keyword>
<comment type="similarity">
    <text evidence="8">In the C-terminal section; belongs to the anthranilate phosphoribosyltransferase family.</text>
</comment>
<dbReference type="EC" id="2.4.2.18" evidence="9"/>
<evidence type="ECO:0000256" key="6">
    <source>
        <dbReference type="ARBA" id="ARBA00023141"/>
    </source>
</evidence>
<accession>A0A6J4T164</accession>
<gene>
    <name evidence="9" type="primary">trpD</name>
    <name evidence="12" type="ORF">AVDCRST_MAG85-2356</name>
</gene>
<feature type="binding site" evidence="9">
    <location>
        <position position="169"/>
    </location>
    <ligand>
        <name>anthranilate</name>
        <dbReference type="ChEBI" id="CHEBI:16567"/>
        <label>2</label>
    </ligand>
</feature>
<evidence type="ECO:0000256" key="4">
    <source>
        <dbReference type="ARBA" id="ARBA00022679"/>
    </source>
</evidence>
<dbReference type="Gene3D" id="1.20.970.10">
    <property type="entry name" value="Transferase, Pyrimidine Nucleoside Phosphorylase, Chain C"/>
    <property type="match status" value="1"/>
</dbReference>
<dbReference type="GO" id="GO:0000287">
    <property type="term" value="F:magnesium ion binding"/>
    <property type="evidence" value="ECO:0007669"/>
    <property type="project" value="UniProtKB-UniRule"/>
</dbReference>
<feature type="binding site" evidence="9">
    <location>
        <begin position="111"/>
        <end position="119"/>
    </location>
    <ligand>
        <name>5-phospho-alpha-D-ribose 1-diphosphate</name>
        <dbReference type="ChEBI" id="CHEBI:58017"/>
    </ligand>
</feature>
<evidence type="ECO:0000259" key="10">
    <source>
        <dbReference type="Pfam" id="PF00591"/>
    </source>
</evidence>
<keyword evidence="2 9" id="KW-0028">Amino-acid biosynthesis</keyword>
<dbReference type="GO" id="GO:0004048">
    <property type="term" value="F:anthranilate phosphoribosyltransferase activity"/>
    <property type="evidence" value="ECO:0007669"/>
    <property type="project" value="UniProtKB-UniRule"/>
</dbReference>
<comment type="subunit">
    <text evidence="9">Homodimer.</text>
</comment>
<feature type="binding site" evidence="9">
    <location>
        <position position="84"/>
    </location>
    <ligand>
        <name>anthranilate</name>
        <dbReference type="ChEBI" id="CHEBI:16567"/>
        <label>1</label>
    </ligand>
</feature>
<feature type="binding site" evidence="9">
    <location>
        <position position="95"/>
    </location>
    <ligand>
        <name>Mg(2+)</name>
        <dbReference type="ChEBI" id="CHEBI:18420"/>
        <label>1</label>
    </ligand>
</feature>
<feature type="binding site" evidence="9">
    <location>
        <position position="229"/>
    </location>
    <ligand>
        <name>Mg(2+)</name>
        <dbReference type="ChEBI" id="CHEBI:18420"/>
        <label>2</label>
    </ligand>
</feature>
<comment type="catalytic activity">
    <reaction evidence="7 9">
        <text>N-(5-phospho-beta-D-ribosyl)anthranilate + diphosphate = 5-phospho-alpha-D-ribose 1-diphosphate + anthranilate</text>
        <dbReference type="Rhea" id="RHEA:11768"/>
        <dbReference type="ChEBI" id="CHEBI:16567"/>
        <dbReference type="ChEBI" id="CHEBI:18277"/>
        <dbReference type="ChEBI" id="CHEBI:33019"/>
        <dbReference type="ChEBI" id="CHEBI:58017"/>
        <dbReference type="EC" id="2.4.2.18"/>
    </reaction>
</comment>
<evidence type="ECO:0000256" key="2">
    <source>
        <dbReference type="ARBA" id="ARBA00022605"/>
    </source>
</evidence>
<feature type="binding site" evidence="9">
    <location>
        <position position="228"/>
    </location>
    <ligand>
        <name>Mg(2+)</name>
        <dbReference type="ChEBI" id="CHEBI:18420"/>
        <label>2</label>
    </ligand>
</feature>
<dbReference type="UniPathway" id="UPA00035">
    <property type="reaction ID" value="UER00041"/>
</dbReference>
<evidence type="ECO:0000259" key="11">
    <source>
        <dbReference type="Pfam" id="PF02885"/>
    </source>
</evidence>
<evidence type="ECO:0000256" key="1">
    <source>
        <dbReference type="ARBA" id="ARBA00004907"/>
    </source>
</evidence>
<dbReference type="Pfam" id="PF00591">
    <property type="entry name" value="Glycos_transf_3"/>
    <property type="match status" value="1"/>
</dbReference>
<dbReference type="SUPFAM" id="SSF47648">
    <property type="entry name" value="Nucleoside phosphorylase/phosphoribosyltransferase N-terminal domain"/>
    <property type="match status" value="1"/>
</dbReference>
<keyword evidence="9" id="KW-0479">Metal-binding</keyword>
<protein>
    <recommendedName>
        <fullName evidence="9">Anthranilate phosphoribosyltransferase</fullName>
        <ecNumber evidence="9">2.4.2.18</ecNumber>
    </recommendedName>
</protein>
<dbReference type="PANTHER" id="PTHR43285:SF2">
    <property type="entry name" value="ANTHRANILATE PHOSPHORIBOSYLTRANSFERASE"/>
    <property type="match status" value="1"/>
</dbReference>
<dbReference type="InterPro" id="IPR017459">
    <property type="entry name" value="Glycosyl_Trfase_fam3_N_dom"/>
</dbReference>
<dbReference type="SUPFAM" id="SSF52418">
    <property type="entry name" value="Nucleoside phosphorylase/phosphoribosyltransferase catalytic domain"/>
    <property type="match status" value="1"/>
</dbReference>
<comment type="pathway">
    <text evidence="1 9">Amino-acid biosynthesis; L-tryptophan biosynthesis; L-tryptophan from chorismate: step 2/5.</text>
</comment>
<dbReference type="InterPro" id="IPR000312">
    <property type="entry name" value="Glycosyl_Trfase_fam3"/>
</dbReference>
<evidence type="ECO:0000256" key="3">
    <source>
        <dbReference type="ARBA" id="ARBA00022676"/>
    </source>
</evidence>
<dbReference type="Gene3D" id="3.40.1030.10">
    <property type="entry name" value="Nucleoside phosphorylase/phosphoribosyltransferase catalytic domain"/>
    <property type="match status" value="1"/>
</dbReference>
<evidence type="ECO:0000313" key="12">
    <source>
        <dbReference type="EMBL" id="CAA9511268.1"/>
    </source>
</evidence>